<feature type="compositionally biased region" description="Basic residues" evidence="3">
    <location>
        <begin position="526"/>
        <end position="535"/>
    </location>
</feature>
<dbReference type="InterPro" id="IPR018034">
    <property type="entry name" value="Kri1"/>
</dbReference>
<sequence length="651" mass="75532">MAKEKAIFDDQAQGDAEDVEIRINEKFAKKYHERKRHEELQNLKHVDLSDDEDESDSETEDEDGDQLTAELDKDISRTLKLIRKKDPSIYDSSISFFEAQDDEDSDDENDSEDGEKKSKKKKEKKSKPLYYKDLVRQQVLAGDVEDSEDSDDELPVQSYAEEQQELKGAFMKSVAAAEDDEEEELDGGLFTKRKKTDEEVDAEEKAYEEFKEVHGNEIDNADEFLAKYMKSGAWKERKQIPRYDEIVGNENAVDDDEDEEELDKADAFEHAYNFRFEEEGGGQIQTFSRHIEDSLRRKDDKRKIAREERKARKALERQKKEEELRRLKNLKQAEIQSKLDKVSALMGGQKLTVADLDGDFDPEEHDRRMAEVFDDEYYGEDDNEKPTWDDDDEVFGKLPVEDEEDEDEENEVAADDNDGEEEAAEDDEEQEENAEEEEEEPANDAEKPMTRAEMEAKKKQYLDELYALDYEDLIGDLPTRFKYREVEKNDYGLTTNDILNADDKELKTVVSLKRLAPFADHEYKVNRRKVQQLRKALREKQRGKKQKGDEDAAVDTAEDAVEATKEEESSGSKKKRKRKYKKASKTKTEEENKKDEQDKDEEEQVERDDGPAKQKRKRKKKSKGSSETAAVSTAGLSSSRLESYRIKPLKK</sequence>
<gene>
    <name evidence="5" type="ORF">Ae201684_014474</name>
</gene>
<feature type="compositionally biased region" description="Acidic residues" evidence="3">
    <location>
        <begin position="401"/>
        <end position="443"/>
    </location>
</feature>
<feature type="compositionally biased region" description="Basic residues" evidence="3">
    <location>
        <begin position="613"/>
        <end position="623"/>
    </location>
</feature>
<dbReference type="Proteomes" id="UP000481153">
    <property type="component" value="Unassembled WGS sequence"/>
</dbReference>
<comment type="similarity">
    <text evidence="1">Belongs to the KRI1 family.</text>
</comment>
<feature type="compositionally biased region" description="Acidic residues" evidence="3">
    <location>
        <begin position="551"/>
        <end position="561"/>
    </location>
</feature>
<dbReference type="EMBL" id="VJMJ01000194">
    <property type="protein sequence ID" value="KAF0727452.1"/>
    <property type="molecule type" value="Genomic_DNA"/>
</dbReference>
<feature type="compositionally biased region" description="Acidic residues" evidence="3">
    <location>
        <begin position="143"/>
        <end position="154"/>
    </location>
</feature>
<feature type="region of interest" description="Disordered" evidence="3">
    <location>
        <begin position="92"/>
        <end position="125"/>
    </location>
</feature>
<dbReference type="PANTHER" id="PTHR14490:SF5">
    <property type="entry name" value="PROTEIN KRI1 HOMOLOG"/>
    <property type="match status" value="1"/>
</dbReference>
<proteinExistence type="inferred from homology"/>
<evidence type="ECO:0000256" key="2">
    <source>
        <dbReference type="SAM" id="Coils"/>
    </source>
</evidence>
<feature type="compositionally biased region" description="Polar residues" evidence="3">
    <location>
        <begin position="627"/>
        <end position="641"/>
    </location>
</feature>
<feature type="compositionally biased region" description="Basic and acidic residues" evidence="3">
    <location>
        <begin position="586"/>
        <end position="597"/>
    </location>
</feature>
<dbReference type="PANTHER" id="PTHR14490">
    <property type="entry name" value="ZINC FINGER, ZZ TYPE"/>
    <property type="match status" value="1"/>
</dbReference>
<reference evidence="5 6" key="1">
    <citation type="submission" date="2019-07" db="EMBL/GenBank/DDBJ databases">
        <title>Genomics analysis of Aphanomyces spp. identifies a new class of oomycete effector associated with host adaptation.</title>
        <authorList>
            <person name="Gaulin E."/>
        </authorList>
    </citation>
    <scope>NUCLEOTIDE SEQUENCE [LARGE SCALE GENOMIC DNA]</scope>
    <source>
        <strain evidence="5 6">ATCC 201684</strain>
    </source>
</reference>
<evidence type="ECO:0000256" key="3">
    <source>
        <dbReference type="SAM" id="MobiDB-lite"/>
    </source>
</evidence>
<feature type="coiled-coil region" evidence="2">
    <location>
        <begin position="297"/>
        <end position="337"/>
    </location>
</feature>
<feature type="region of interest" description="Disordered" evidence="3">
    <location>
        <begin position="173"/>
        <end position="200"/>
    </location>
</feature>
<accession>A0A6G0WJM9</accession>
<dbReference type="InterPro" id="IPR024626">
    <property type="entry name" value="Kri1-like_C"/>
</dbReference>
<comment type="caution">
    <text evidence="5">The sequence shown here is derived from an EMBL/GenBank/DDBJ whole genome shotgun (WGS) entry which is preliminary data.</text>
</comment>
<feature type="region of interest" description="Disordered" evidence="3">
    <location>
        <begin position="32"/>
        <end position="71"/>
    </location>
</feature>
<feature type="compositionally biased region" description="Basic and acidic residues" evidence="3">
    <location>
        <begin position="444"/>
        <end position="455"/>
    </location>
</feature>
<name>A0A6G0WJM9_9STRA</name>
<feature type="domain" description="Kri1-like C-terminal" evidence="4">
    <location>
        <begin position="457"/>
        <end position="542"/>
    </location>
</feature>
<evidence type="ECO:0000256" key="1">
    <source>
        <dbReference type="ARBA" id="ARBA00007473"/>
    </source>
</evidence>
<dbReference type="GO" id="GO:0005730">
    <property type="term" value="C:nucleolus"/>
    <property type="evidence" value="ECO:0007669"/>
    <property type="project" value="TreeGrafter"/>
</dbReference>
<feature type="compositionally biased region" description="Acidic residues" evidence="3">
    <location>
        <begin position="99"/>
        <end position="113"/>
    </location>
</feature>
<dbReference type="AlphaFoldDB" id="A0A6G0WJM9"/>
<feature type="compositionally biased region" description="Acidic residues" evidence="3">
    <location>
        <begin position="49"/>
        <end position="65"/>
    </location>
</feature>
<feature type="compositionally biased region" description="Basic residues" evidence="3">
    <location>
        <begin position="572"/>
        <end position="585"/>
    </location>
</feature>
<organism evidence="5 6">
    <name type="scientific">Aphanomyces euteiches</name>
    <dbReference type="NCBI Taxonomy" id="100861"/>
    <lineage>
        <taxon>Eukaryota</taxon>
        <taxon>Sar</taxon>
        <taxon>Stramenopiles</taxon>
        <taxon>Oomycota</taxon>
        <taxon>Saprolegniomycetes</taxon>
        <taxon>Saprolegniales</taxon>
        <taxon>Verrucalvaceae</taxon>
        <taxon>Aphanomyces</taxon>
    </lineage>
</organism>
<keyword evidence="6" id="KW-1185">Reference proteome</keyword>
<dbReference type="Pfam" id="PF05178">
    <property type="entry name" value="Kri1"/>
    <property type="match status" value="1"/>
</dbReference>
<feature type="region of interest" description="Disordered" evidence="3">
    <location>
        <begin position="518"/>
        <end position="651"/>
    </location>
</feature>
<feature type="compositionally biased region" description="Basic and acidic residues" evidence="3">
    <location>
        <begin position="536"/>
        <end position="550"/>
    </location>
</feature>
<evidence type="ECO:0000259" key="4">
    <source>
        <dbReference type="Pfam" id="PF12936"/>
    </source>
</evidence>
<protein>
    <recommendedName>
        <fullName evidence="4">Kri1-like C-terminal domain-containing protein</fullName>
    </recommendedName>
</protein>
<feature type="compositionally biased region" description="Basic and acidic residues" evidence="3">
    <location>
        <begin position="32"/>
        <end position="48"/>
    </location>
</feature>
<feature type="region of interest" description="Disordered" evidence="3">
    <location>
        <begin position="354"/>
        <end position="455"/>
    </location>
</feature>
<dbReference type="GO" id="GO:0030686">
    <property type="term" value="C:90S preribosome"/>
    <property type="evidence" value="ECO:0007669"/>
    <property type="project" value="TreeGrafter"/>
</dbReference>
<feature type="compositionally biased region" description="Acidic residues" evidence="3">
    <location>
        <begin position="372"/>
        <end position="393"/>
    </location>
</feature>
<dbReference type="Pfam" id="PF12936">
    <property type="entry name" value="Kri1_C"/>
    <property type="match status" value="1"/>
</dbReference>
<keyword evidence="2" id="KW-0175">Coiled coil</keyword>
<feature type="compositionally biased region" description="Acidic residues" evidence="3">
    <location>
        <begin position="177"/>
        <end position="186"/>
    </location>
</feature>
<evidence type="ECO:0000313" key="6">
    <source>
        <dbReference type="Proteomes" id="UP000481153"/>
    </source>
</evidence>
<dbReference type="VEuPathDB" id="FungiDB:AeMF1_021636"/>
<feature type="compositionally biased region" description="Basic and acidic residues" evidence="3">
    <location>
        <begin position="562"/>
        <end position="571"/>
    </location>
</feature>
<dbReference type="GO" id="GO:0000447">
    <property type="term" value="P:endonucleolytic cleavage in ITS1 to separate SSU-rRNA from 5.8S rRNA and LSU-rRNA from tricistronic rRNA transcript (SSU-rRNA, 5.8S rRNA, LSU-rRNA)"/>
    <property type="evidence" value="ECO:0007669"/>
    <property type="project" value="TreeGrafter"/>
</dbReference>
<evidence type="ECO:0000313" key="5">
    <source>
        <dbReference type="EMBL" id="KAF0727452.1"/>
    </source>
</evidence>
<feature type="region of interest" description="Disordered" evidence="3">
    <location>
        <begin position="137"/>
        <end position="161"/>
    </location>
</feature>